<evidence type="ECO:0000259" key="10">
    <source>
        <dbReference type="PROSITE" id="PS50862"/>
    </source>
</evidence>
<dbReference type="GO" id="GO:0005524">
    <property type="term" value="F:ATP binding"/>
    <property type="evidence" value="ECO:0007669"/>
    <property type="project" value="UniProtKB-KW"/>
</dbReference>
<dbReference type="InterPro" id="IPR050062">
    <property type="entry name" value="Pro-tRNA_synthetase"/>
</dbReference>
<organism evidence="11 12">
    <name type="scientific">Candidatus Harrisonbacteria bacterium CG10_big_fil_rev_8_21_14_0_10_38_8</name>
    <dbReference type="NCBI Taxonomy" id="1974582"/>
    <lineage>
        <taxon>Bacteria</taxon>
        <taxon>Candidatus Harrisoniibacteriota</taxon>
    </lineage>
</organism>
<comment type="caution">
    <text evidence="11">The sequence shown here is derived from an EMBL/GenBank/DDBJ whole genome shotgun (WGS) entry which is preliminary data.</text>
</comment>
<evidence type="ECO:0000256" key="6">
    <source>
        <dbReference type="ARBA" id="ARBA00022917"/>
    </source>
</evidence>
<keyword evidence="5" id="KW-0067">ATP-binding</keyword>
<dbReference type="GO" id="GO:0005829">
    <property type="term" value="C:cytosol"/>
    <property type="evidence" value="ECO:0007669"/>
    <property type="project" value="TreeGrafter"/>
</dbReference>
<dbReference type="AlphaFoldDB" id="A0A2M6WK39"/>
<dbReference type="InterPro" id="IPR004154">
    <property type="entry name" value="Anticodon-bd"/>
</dbReference>
<evidence type="ECO:0000256" key="2">
    <source>
        <dbReference type="ARBA" id="ARBA00019110"/>
    </source>
</evidence>
<dbReference type="PANTHER" id="PTHR42753:SF2">
    <property type="entry name" value="PROLINE--TRNA LIGASE"/>
    <property type="match status" value="1"/>
</dbReference>
<dbReference type="GO" id="GO:0006433">
    <property type="term" value="P:prolyl-tRNA aminoacylation"/>
    <property type="evidence" value="ECO:0007669"/>
    <property type="project" value="InterPro"/>
</dbReference>
<dbReference type="EMBL" id="PFAY01000011">
    <property type="protein sequence ID" value="PIT93139.1"/>
    <property type="molecule type" value="Genomic_DNA"/>
</dbReference>
<keyword evidence="7 11" id="KW-0030">Aminoacyl-tRNA synthetase</keyword>
<dbReference type="SUPFAM" id="SSF55681">
    <property type="entry name" value="Class II aaRS and biotin synthetases"/>
    <property type="match status" value="1"/>
</dbReference>
<name>A0A2M6WK39_9BACT</name>
<evidence type="ECO:0000256" key="7">
    <source>
        <dbReference type="ARBA" id="ARBA00023146"/>
    </source>
</evidence>
<keyword evidence="4" id="KW-0547">Nucleotide-binding</keyword>
<evidence type="ECO:0000256" key="8">
    <source>
        <dbReference type="ARBA" id="ARBA00029731"/>
    </source>
</evidence>
<dbReference type="PROSITE" id="PS50862">
    <property type="entry name" value="AA_TRNA_LIGASE_II"/>
    <property type="match status" value="1"/>
</dbReference>
<dbReference type="InterPro" id="IPR036621">
    <property type="entry name" value="Anticodon-bd_dom_sf"/>
</dbReference>
<dbReference type="InterPro" id="IPR044140">
    <property type="entry name" value="ProRS_anticodon_short"/>
</dbReference>
<proteinExistence type="predicted"/>
<evidence type="ECO:0000313" key="12">
    <source>
        <dbReference type="Proteomes" id="UP000229112"/>
    </source>
</evidence>
<dbReference type="InterPro" id="IPR002316">
    <property type="entry name" value="Pro-tRNA-ligase_IIa"/>
</dbReference>
<dbReference type="SUPFAM" id="SSF52954">
    <property type="entry name" value="Class II aaRS ABD-related"/>
    <property type="match status" value="1"/>
</dbReference>
<evidence type="ECO:0000256" key="3">
    <source>
        <dbReference type="ARBA" id="ARBA00022598"/>
    </source>
</evidence>
<evidence type="ECO:0000256" key="5">
    <source>
        <dbReference type="ARBA" id="ARBA00022840"/>
    </source>
</evidence>
<keyword evidence="6" id="KW-0648">Protein biosynthesis</keyword>
<dbReference type="Gene3D" id="3.40.50.800">
    <property type="entry name" value="Anticodon-binding domain"/>
    <property type="match status" value="1"/>
</dbReference>
<protein>
    <recommendedName>
        <fullName evidence="2">Proline--tRNA ligase</fullName>
        <ecNumber evidence="1">6.1.1.15</ecNumber>
    </recommendedName>
    <alternativeName>
        <fullName evidence="8">Prolyl-tRNA synthetase</fullName>
    </alternativeName>
</protein>
<accession>A0A2M6WK39</accession>
<dbReference type="InterPro" id="IPR045864">
    <property type="entry name" value="aa-tRNA-synth_II/BPL/LPL"/>
</dbReference>
<dbReference type="Pfam" id="PF03129">
    <property type="entry name" value="HGTP_anticodon"/>
    <property type="match status" value="1"/>
</dbReference>
<evidence type="ECO:0000256" key="4">
    <source>
        <dbReference type="ARBA" id="ARBA00022741"/>
    </source>
</evidence>
<dbReference type="Pfam" id="PF00587">
    <property type="entry name" value="tRNA-synt_2b"/>
    <property type="match status" value="1"/>
</dbReference>
<dbReference type="CDD" id="cd00861">
    <property type="entry name" value="ProRS_anticodon_short"/>
    <property type="match status" value="1"/>
</dbReference>
<dbReference type="PANTHER" id="PTHR42753">
    <property type="entry name" value="MITOCHONDRIAL RIBOSOME PROTEIN L39/PROLYL-TRNA LIGASE FAMILY MEMBER"/>
    <property type="match status" value="1"/>
</dbReference>
<dbReference type="PRINTS" id="PR01046">
    <property type="entry name" value="TRNASYNTHPRO"/>
</dbReference>
<dbReference type="InterPro" id="IPR006195">
    <property type="entry name" value="aa-tRNA-synth_II"/>
</dbReference>
<evidence type="ECO:0000256" key="1">
    <source>
        <dbReference type="ARBA" id="ARBA00012831"/>
    </source>
</evidence>
<dbReference type="InterPro" id="IPR002314">
    <property type="entry name" value="aa-tRNA-synt_IIb"/>
</dbReference>
<dbReference type="EC" id="6.1.1.15" evidence="1"/>
<reference evidence="12" key="1">
    <citation type="submission" date="2017-09" db="EMBL/GenBank/DDBJ databases">
        <title>Depth-based differentiation of microbial function through sediment-hosted aquifers and enrichment of novel symbionts in the deep terrestrial subsurface.</title>
        <authorList>
            <person name="Probst A.J."/>
            <person name="Ladd B."/>
            <person name="Jarett J.K."/>
            <person name="Geller-Mcgrath D.E."/>
            <person name="Sieber C.M.K."/>
            <person name="Emerson J.B."/>
            <person name="Anantharaman K."/>
            <person name="Thomas B.C."/>
            <person name="Malmstrom R."/>
            <person name="Stieglmeier M."/>
            <person name="Klingl A."/>
            <person name="Woyke T."/>
            <person name="Ryan C.M."/>
            <person name="Banfield J.F."/>
        </authorList>
    </citation>
    <scope>NUCLEOTIDE SEQUENCE [LARGE SCALE GENOMIC DNA]</scope>
</reference>
<feature type="domain" description="Aminoacyl-transfer RNA synthetases class-II family profile" evidence="10">
    <location>
        <begin position="127"/>
        <end position="318"/>
    </location>
</feature>
<gene>
    <name evidence="11" type="ORF">COU06_01480</name>
</gene>
<evidence type="ECO:0000256" key="9">
    <source>
        <dbReference type="ARBA" id="ARBA00047671"/>
    </source>
</evidence>
<keyword evidence="3" id="KW-0436">Ligase</keyword>
<comment type="catalytic activity">
    <reaction evidence="9">
        <text>tRNA(Pro) + L-proline + ATP = L-prolyl-tRNA(Pro) + AMP + diphosphate</text>
        <dbReference type="Rhea" id="RHEA:14305"/>
        <dbReference type="Rhea" id="RHEA-COMP:9700"/>
        <dbReference type="Rhea" id="RHEA-COMP:9702"/>
        <dbReference type="ChEBI" id="CHEBI:30616"/>
        <dbReference type="ChEBI" id="CHEBI:33019"/>
        <dbReference type="ChEBI" id="CHEBI:60039"/>
        <dbReference type="ChEBI" id="CHEBI:78442"/>
        <dbReference type="ChEBI" id="CHEBI:78532"/>
        <dbReference type="ChEBI" id="CHEBI:456215"/>
        <dbReference type="EC" id="6.1.1.15"/>
    </reaction>
</comment>
<dbReference type="Proteomes" id="UP000229112">
    <property type="component" value="Unassembled WGS sequence"/>
</dbReference>
<evidence type="ECO:0000313" key="11">
    <source>
        <dbReference type="EMBL" id="PIT93139.1"/>
    </source>
</evidence>
<sequence>MRLSSLFTKTRKNSPSDETSKNAQLLIRAGFICKEMAGVYTYLPLGLRVLNKVIGIVREEMNSINAQELSMTSLQRKEIWEATDRWSDENVDVWFKSKLKNGTEVGFGWSHEEPIIEMAKSHIESYKDLPVYVYQFQNKLRNELRAKAGIMRGREFLMKDMYSLTTNEDTHKEFYDKATSAYHRVFNRVGLGELTYFTYASGGAFTEFSHEFQTICDAGEDVVYIDKKKKIAINQEIMGDELVKKLGVNKEDLEKTKTAEVGNIFDFKTSKSEQVKFKFKDDSGSEKFVHLGSYGIGISRLIGVIAEIYGDEKGLVWPEAVAPFKVHLVSIGDVSKKAEEIYTELVSAGVETLFDDRDLSAGNKLADADLMGMPVRLVVSSKTLESSSVEVTKRRGGEVEMVALTELVKSLT</sequence>
<dbReference type="GO" id="GO:0004827">
    <property type="term" value="F:proline-tRNA ligase activity"/>
    <property type="evidence" value="ECO:0007669"/>
    <property type="project" value="UniProtKB-EC"/>
</dbReference>
<dbReference type="Gene3D" id="3.30.930.10">
    <property type="entry name" value="Bira Bifunctional Protein, Domain 2"/>
    <property type="match status" value="1"/>
</dbReference>